<dbReference type="EMBL" id="GL445118">
    <property type="protein sequence ID" value="EFN90175.1"/>
    <property type="molecule type" value="Genomic_DNA"/>
</dbReference>
<keyword evidence="2" id="KW-1185">Reference proteome</keyword>
<feature type="non-terminal residue" evidence="1">
    <location>
        <position position="91"/>
    </location>
</feature>
<sequence length="91" mass="10500">NERSYATVAQLFNETYPNRRINKSAVLKTMVRFRKTGSVNNRPKSGRPAINEEKQFDVLQTFIEVPNSTINRAAQTHNITPKSVRRILKKN</sequence>
<protein>
    <submittedName>
        <fullName evidence="1">Uncharacterized protein</fullName>
    </submittedName>
</protein>
<reference evidence="1 2" key="1">
    <citation type="journal article" date="2010" name="Science">
        <title>Genomic comparison of the ants Camponotus floridanus and Harpegnathos saltator.</title>
        <authorList>
            <person name="Bonasio R."/>
            <person name="Zhang G."/>
            <person name="Ye C."/>
            <person name="Mutti N.S."/>
            <person name="Fang X."/>
            <person name="Qin N."/>
            <person name="Donahue G."/>
            <person name="Yang P."/>
            <person name="Li Q."/>
            <person name="Li C."/>
            <person name="Zhang P."/>
            <person name="Huang Z."/>
            <person name="Berger S.L."/>
            <person name="Reinberg D."/>
            <person name="Wang J."/>
            <person name="Liebig J."/>
        </authorList>
    </citation>
    <scope>NUCLEOTIDE SEQUENCE [LARGE SCALE GENOMIC DNA]</scope>
    <source>
        <strain evidence="1 2">R22 G/1</strain>
    </source>
</reference>
<evidence type="ECO:0000313" key="2">
    <source>
        <dbReference type="Proteomes" id="UP000008237"/>
    </source>
</evidence>
<dbReference type="InParanoid" id="E2B2A5"/>
<feature type="non-terminal residue" evidence="1">
    <location>
        <position position="1"/>
    </location>
</feature>
<evidence type="ECO:0000313" key="1">
    <source>
        <dbReference type="EMBL" id="EFN90175.1"/>
    </source>
</evidence>
<dbReference type="AlphaFoldDB" id="E2B2A5"/>
<name>E2B2A5_HARSA</name>
<organism evidence="2">
    <name type="scientific">Harpegnathos saltator</name>
    <name type="common">Jerdon's jumping ant</name>
    <dbReference type="NCBI Taxonomy" id="610380"/>
    <lineage>
        <taxon>Eukaryota</taxon>
        <taxon>Metazoa</taxon>
        <taxon>Ecdysozoa</taxon>
        <taxon>Arthropoda</taxon>
        <taxon>Hexapoda</taxon>
        <taxon>Insecta</taxon>
        <taxon>Pterygota</taxon>
        <taxon>Neoptera</taxon>
        <taxon>Endopterygota</taxon>
        <taxon>Hymenoptera</taxon>
        <taxon>Apocrita</taxon>
        <taxon>Aculeata</taxon>
        <taxon>Formicoidea</taxon>
        <taxon>Formicidae</taxon>
        <taxon>Ponerinae</taxon>
        <taxon>Ponerini</taxon>
        <taxon>Harpegnathos</taxon>
    </lineage>
</organism>
<dbReference type="Proteomes" id="UP000008237">
    <property type="component" value="Unassembled WGS sequence"/>
</dbReference>
<dbReference type="OrthoDB" id="9986793at2759"/>
<proteinExistence type="predicted"/>
<gene>
    <name evidence="1" type="ORF">EAI_09895</name>
</gene>
<accession>E2B2A5</accession>